<reference evidence="6" key="1">
    <citation type="journal article" date="2020" name="Ecol. Evol.">
        <title>Genome structure and content of the rice root-knot nematode (Meloidogyne graminicola).</title>
        <authorList>
            <person name="Phan N.T."/>
            <person name="Danchin E.G.J."/>
            <person name="Klopp C."/>
            <person name="Perfus-Barbeoch L."/>
            <person name="Kozlowski D.K."/>
            <person name="Koutsovoulos G.D."/>
            <person name="Lopez-Roques C."/>
            <person name="Bouchez O."/>
            <person name="Zahm M."/>
            <person name="Besnard G."/>
            <person name="Bellafiore S."/>
        </authorList>
    </citation>
    <scope>NUCLEOTIDE SEQUENCE</scope>
    <source>
        <strain evidence="6">VN-18</strain>
    </source>
</reference>
<dbReference type="InterPro" id="IPR045573">
    <property type="entry name" value="Fut8_N_cat"/>
</dbReference>
<dbReference type="EMBL" id="JABEBT010000115">
    <property type="protein sequence ID" value="KAF7631203.1"/>
    <property type="molecule type" value="Genomic_DNA"/>
</dbReference>
<dbReference type="Gene3D" id="3.40.50.11350">
    <property type="match status" value="1"/>
</dbReference>
<comment type="similarity">
    <text evidence="3">Belongs to the glycosyltransferase 23 family.</text>
</comment>
<sequence>MSLIYNISIIFILIFITILISITYFNNQNEQIVFRLTVRNGKLDKANDCTDLLMKNDLIVAEIRQQIKELFDLVGTSVNYDKNDKAIDSRNEFIRRQFGRLLGQVEGLSGQTYNTHKTELDRLAQHLKTVLYKLQYPVDCSKTRLLVCSEYKSTPQQERIVFLKQRADTIGLTHMPELAPTEYKEILLKHHTDPPAWFMGQLIGFVLRQNEVTHQKVKDIESKFNLTNETFAGIHVRRTDKAREAAFHELEEYIKWIDFWYTSTNQNNTLNKRRLFISTDEPDKIIAEAEKRWGSQYVLLHNSKKGFC</sequence>
<gene>
    <name evidence="6" type="ORF">Mgra_00008578</name>
</gene>
<evidence type="ECO:0000256" key="4">
    <source>
        <dbReference type="SAM" id="Phobius"/>
    </source>
</evidence>
<dbReference type="OrthoDB" id="2014825at2759"/>
<protein>
    <submittedName>
        <fullName evidence="6">GT23 domain-containing protein</fullName>
    </submittedName>
</protein>
<dbReference type="Proteomes" id="UP000605970">
    <property type="component" value="Unassembled WGS sequence"/>
</dbReference>
<evidence type="ECO:0000313" key="7">
    <source>
        <dbReference type="Proteomes" id="UP000605970"/>
    </source>
</evidence>
<keyword evidence="1 3" id="KW-0328">Glycosyltransferase</keyword>
<dbReference type="GO" id="GO:0046921">
    <property type="term" value="F:alpha-(1-&gt;6)-fucosyltransferase activity"/>
    <property type="evidence" value="ECO:0007669"/>
    <property type="project" value="TreeGrafter"/>
</dbReference>
<keyword evidence="2 3" id="KW-0808">Transferase</keyword>
<evidence type="ECO:0000256" key="2">
    <source>
        <dbReference type="ARBA" id="ARBA00022679"/>
    </source>
</evidence>
<keyword evidence="4" id="KW-0812">Transmembrane</keyword>
<feature type="domain" description="GT23" evidence="5">
    <location>
        <begin position="191"/>
        <end position="308"/>
    </location>
</feature>
<evidence type="ECO:0000256" key="3">
    <source>
        <dbReference type="PROSITE-ProRule" id="PRU00992"/>
    </source>
</evidence>
<name>A0A8S9ZFG2_9BILA</name>
<evidence type="ECO:0000256" key="1">
    <source>
        <dbReference type="ARBA" id="ARBA00022676"/>
    </source>
</evidence>
<accession>A0A8S9ZFG2</accession>
<dbReference type="PANTHER" id="PTHR13132">
    <property type="entry name" value="ALPHA- 1,6 -FUCOSYLTRANSFERASE"/>
    <property type="match status" value="1"/>
</dbReference>
<evidence type="ECO:0000313" key="6">
    <source>
        <dbReference type="EMBL" id="KAF7631203.1"/>
    </source>
</evidence>
<dbReference type="PROSITE" id="PS51659">
    <property type="entry name" value="GT23"/>
    <property type="match status" value="1"/>
</dbReference>
<organism evidence="6 7">
    <name type="scientific">Meloidogyne graminicola</name>
    <dbReference type="NCBI Taxonomy" id="189291"/>
    <lineage>
        <taxon>Eukaryota</taxon>
        <taxon>Metazoa</taxon>
        <taxon>Ecdysozoa</taxon>
        <taxon>Nematoda</taxon>
        <taxon>Chromadorea</taxon>
        <taxon>Rhabditida</taxon>
        <taxon>Tylenchina</taxon>
        <taxon>Tylenchomorpha</taxon>
        <taxon>Tylenchoidea</taxon>
        <taxon>Meloidogynidae</taxon>
        <taxon>Meloidogyninae</taxon>
        <taxon>Meloidogyne</taxon>
    </lineage>
</organism>
<dbReference type="InterPro" id="IPR027350">
    <property type="entry name" value="GT23_dom"/>
</dbReference>
<evidence type="ECO:0000259" key="5">
    <source>
        <dbReference type="PROSITE" id="PS51659"/>
    </source>
</evidence>
<dbReference type="Pfam" id="PF19745">
    <property type="entry name" value="FUT8_N_cat"/>
    <property type="match status" value="1"/>
</dbReference>
<feature type="region of interest" description="Important for donor substrate binding" evidence="3">
    <location>
        <begin position="237"/>
        <end position="238"/>
    </location>
</feature>
<dbReference type="PANTHER" id="PTHR13132:SF29">
    <property type="entry name" value="ALPHA-(1,6)-FUCOSYLTRANSFERASE"/>
    <property type="match status" value="1"/>
</dbReference>
<dbReference type="GO" id="GO:0006487">
    <property type="term" value="P:protein N-linked glycosylation"/>
    <property type="evidence" value="ECO:0007669"/>
    <property type="project" value="TreeGrafter"/>
</dbReference>
<keyword evidence="4" id="KW-0472">Membrane</keyword>
<feature type="transmembrane region" description="Helical" evidence="4">
    <location>
        <begin position="7"/>
        <end position="25"/>
    </location>
</feature>
<proteinExistence type="inferred from homology"/>
<comment type="caution">
    <text evidence="6">The sequence shown here is derived from an EMBL/GenBank/DDBJ whole genome shotgun (WGS) entry which is preliminary data.</text>
</comment>
<keyword evidence="4" id="KW-1133">Transmembrane helix</keyword>
<keyword evidence="7" id="KW-1185">Reference proteome</keyword>
<dbReference type="AlphaFoldDB" id="A0A8S9ZFG2"/>